<keyword evidence="6 8" id="KW-1133">Transmembrane helix</keyword>
<comment type="subcellular location">
    <subcellularLocation>
        <location evidence="1 8">Cell membrane</location>
        <topology evidence="1 8">Multi-pass membrane protein</topology>
    </subcellularLocation>
</comment>
<dbReference type="InterPro" id="IPR003804">
    <property type="entry name" value="Lactate_perm"/>
</dbReference>
<feature type="transmembrane region" description="Helical" evidence="8">
    <location>
        <begin position="186"/>
        <end position="204"/>
    </location>
</feature>
<evidence type="ECO:0000256" key="8">
    <source>
        <dbReference type="RuleBase" id="RU365092"/>
    </source>
</evidence>
<dbReference type="PANTHER" id="PTHR30003:SF0">
    <property type="entry name" value="GLYCOLATE PERMEASE GLCA-RELATED"/>
    <property type="match status" value="1"/>
</dbReference>
<comment type="function">
    <text evidence="8">Uptake of L-lactate across the membrane. Can also transport D-lactate and glycolate.</text>
</comment>
<gene>
    <name evidence="9" type="ORF">SAMN02745138_00819</name>
</gene>
<accession>A0A1M6NC82</accession>
<keyword evidence="5 8" id="KW-0812">Transmembrane</keyword>
<feature type="transmembrane region" description="Helical" evidence="8">
    <location>
        <begin position="314"/>
        <end position="333"/>
    </location>
</feature>
<sequence>MLQLFMAISPILIVMIGIVGLKKPATIVSAIALIYTIFVTMFYGKFKLENAVLFSETTKGIIEGAKMVFMIWSAFLILNMLINTGAMDKIKEIIANLTLDKRKQFIIIAFCFGGFLEGVAGAGTPAAIAAPFLVALGIPPVFAIVGALVFNGIAASLGAAGLTTIGGFAAFLDVVDVMDISKYTSFIHFFGALLAPILVLVILWGKKVLDKGIVKFALATGFAYGFFMVLVATFVGAEFPTICAGLGSLIVAIAYIKLFCKNESIPEEYQYVIDESTGKSTMPAWKALSAYAILLVALPAVRFFAPLWFIKLGFAVWIGITITCVCLVSSIILQDVTSMPGYMKTSFCSVFGALIAMASLVALSNLMKTSGMLSVIATFASMASRISLCSSIFRSLWEIWSYVIDKVSKVITTSYVFSSIGLSAAMMKDHSKSIDAAT</sequence>
<evidence type="ECO:0000256" key="2">
    <source>
        <dbReference type="ARBA" id="ARBA00010100"/>
    </source>
</evidence>
<dbReference type="GO" id="GO:0005886">
    <property type="term" value="C:plasma membrane"/>
    <property type="evidence" value="ECO:0007669"/>
    <property type="project" value="UniProtKB-SubCell"/>
</dbReference>
<feature type="transmembrane region" description="Helical" evidence="8">
    <location>
        <begin position="105"/>
        <end position="122"/>
    </location>
</feature>
<proteinExistence type="inferred from homology"/>
<dbReference type="PANTHER" id="PTHR30003">
    <property type="entry name" value="L-LACTATE PERMEASE"/>
    <property type="match status" value="1"/>
</dbReference>
<reference evidence="9 10" key="1">
    <citation type="submission" date="2016-11" db="EMBL/GenBank/DDBJ databases">
        <authorList>
            <person name="Jaros S."/>
            <person name="Januszkiewicz K."/>
            <person name="Wedrychowicz H."/>
        </authorList>
    </citation>
    <scope>NUCLEOTIDE SEQUENCE [LARGE SCALE GENOMIC DNA]</scope>
    <source>
        <strain evidence="9 10">DSM 14214</strain>
    </source>
</reference>
<dbReference type="EMBL" id="FRAH01000010">
    <property type="protein sequence ID" value="SHJ93348.1"/>
    <property type="molecule type" value="Genomic_DNA"/>
</dbReference>
<keyword evidence="3 8" id="KW-0813">Transport</keyword>
<evidence type="ECO:0000313" key="10">
    <source>
        <dbReference type="Proteomes" id="UP000183975"/>
    </source>
</evidence>
<evidence type="ECO:0000256" key="4">
    <source>
        <dbReference type="ARBA" id="ARBA00022475"/>
    </source>
</evidence>
<feature type="transmembrane region" description="Helical" evidence="8">
    <location>
        <begin position="128"/>
        <end position="150"/>
    </location>
</feature>
<feature type="transmembrane region" description="Helical" evidence="8">
    <location>
        <begin position="216"/>
        <end position="233"/>
    </location>
</feature>
<evidence type="ECO:0000256" key="3">
    <source>
        <dbReference type="ARBA" id="ARBA00022448"/>
    </source>
</evidence>
<keyword evidence="4 8" id="KW-1003">Cell membrane</keyword>
<name>A0A1M6NC82_9FIRM</name>
<feature type="transmembrane region" description="Helical" evidence="8">
    <location>
        <begin position="64"/>
        <end position="84"/>
    </location>
</feature>
<dbReference type="AlphaFoldDB" id="A0A1M6NC82"/>
<feature type="transmembrane region" description="Helical" evidence="8">
    <location>
        <begin position="239"/>
        <end position="260"/>
    </location>
</feature>
<feature type="transmembrane region" description="Helical" evidence="8">
    <location>
        <begin position="288"/>
        <end position="308"/>
    </location>
</feature>
<keyword evidence="7 8" id="KW-0472">Membrane</keyword>
<evidence type="ECO:0000313" key="9">
    <source>
        <dbReference type="EMBL" id="SHJ93348.1"/>
    </source>
</evidence>
<evidence type="ECO:0000256" key="6">
    <source>
        <dbReference type="ARBA" id="ARBA00022989"/>
    </source>
</evidence>
<protein>
    <recommendedName>
        <fullName evidence="8">L-lactate permease</fullName>
    </recommendedName>
</protein>
<evidence type="ECO:0000256" key="7">
    <source>
        <dbReference type="ARBA" id="ARBA00023136"/>
    </source>
</evidence>
<feature type="transmembrane region" description="Helical" evidence="8">
    <location>
        <begin position="26"/>
        <end position="44"/>
    </location>
</feature>
<feature type="transmembrane region" description="Helical" evidence="8">
    <location>
        <begin position="157"/>
        <end position="174"/>
    </location>
</feature>
<organism evidence="9 10">
    <name type="scientific">Anaerotignum lactatifermentans DSM 14214</name>
    <dbReference type="NCBI Taxonomy" id="1121323"/>
    <lineage>
        <taxon>Bacteria</taxon>
        <taxon>Bacillati</taxon>
        <taxon>Bacillota</taxon>
        <taxon>Clostridia</taxon>
        <taxon>Lachnospirales</taxon>
        <taxon>Anaerotignaceae</taxon>
        <taxon>Anaerotignum</taxon>
    </lineage>
</organism>
<dbReference type="GO" id="GO:0015295">
    <property type="term" value="F:solute:proton symporter activity"/>
    <property type="evidence" value="ECO:0007669"/>
    <property type="project" value="TreeGrafter"/>
</dbReference>
<keyword evidence="10" id="KW-1185">Reference proteome</keyword>
<comment type="similarity">
    <text evidence="2 8">Belongs to the lactate permease family.</text>
</comment>
<feature type="transmembrane region" description="Helical" evidence="8">
    <location>
        <begin position="345"/>
        <end position="366"/>
    </location>
</feature>
<feature type="transmembrane region" description="Helical" evidence="8">
    <location>
        <begin position="6"/>
        <end position="21"/>
    </location>
</feature>
<dbReference type="Pfam" id="PF02652">
    <property type="entry name" value="Lactate_perm"/>
    <property type="match status" value="1"/>
</dbReference>
<evidence type="ECO:0000256" key="1">
    <source>
        <dbReference type="ARBA" id="ARBA00004651"/>
    </source>
</evidence>
<evidence type="ECO:0000256" key="5">
    <source>
        <dbReference type="ARBA" id="ARBA00022692"/>
    </source>
</evidence>
<dbReference type="Proteomes" id="UP000183975">
    <property type="component" value="Unassembled WGS sequence"/>
</dbReference>
<dbReference type="GO" id="GO:0015129">
    <property type="term" value="F:lactate transmembrane transporter activity"/>
    <property type="evidence" value="ECO:0007669"/>
    <property type="project" value="UniProtKB-UniRule"/>
</dbReference>